<sequence>MPFISRCLPFTLLRRPSRRHGLRPVVALAAVVTLVLVACGGDDASDAPSSTSAGAGEVQTFDDLSQTHTEGPVDYPQTPPVGGDHAPVWQNCGFYNDPVPSESAVHSLEHGAVWITYRPGLDRASVEALAATAGLRSYVLVSPWDGGDLPAPVVLSAWGAQLPLEDLDGPALDDFLSTYLEAATSPEPGAPCTRGEGVPR</sequence>
<reference evidence="1" key="1">
    <citation type="submission" date="2023-01" db="EMBL/GenBank/DDBJ databases">
        <title>The diversity of Class Acidimicrobiia in South China Sea sediment environments and the proposal of Iamia marina sp. nov., a novel species of the genus Iamia.</title>
        <authorList>
            <person name="He Y."/>
            <person name="Tian X."/>
        </authorList>
    </citation>
    <scope>NUCLEOTIDE SEQUENCE</scope>
    <source>
        <strain evidence="1">DSM 19957</strain>
    </source>
</reference>
<accession>A0AAE9Y768</accession>
<evidence type="ECO:0000313" key="2">
    <source>
        <dbReference type="Proteomes" id="UP001216390"/>
    </source>
</evidence>
<name>A0AAE9Y768_9ACTN</name>
<dbReference type="AlphaFoldDB" id="A0AAE9Y768"/>
<organism evidence="1 2">
    <name type="scientific">Iamia majanohamensis</name>
    <dbReference type="NCBI Taxonomy" id="467976"/>
    <lineage>
        <taxon>Bacteria</taxon>
        <taxon>Bacillati</taxon>
        <taxon>Actinomycetota</taxon>
        <taxon>Acidimicrobiia</taxon>
        <taxon>Acidimicrobiales</taxon>
        <taxon>Iamiaceae</taxon>
        <taxon>Iamia</taxon>
    </lineage>
</organism>
<dbReference type="Proteomes" id="UP001216390">
    <property type="component" value="Chromosome"/>
</dbReference>
<keyword evidence="2" id="KW-1185">Reference proteome</keyword>
<proteinExistence type="predicted"/>
<gene>
    <name evidence="1" type="ORF">PO878_04505</name>
</gene>
<dbReference type="RefSeq" id="WP_272737501.1">
    <property type="nucleotide sequence ID" value="NZ_CP116942.1"/>
</dbReference>
<dbReference type="KEGG" id="ima:PO878_04505"/>
<dbReference type="InterPro" id="IPR021454">
    <property type="entry name" value="DUF3105"/>
</dbReference>
<dbReference type="EMBL" id="CP116942">
    <property type="protein sequence ID" value="WCO67984.1"/>
    <property type="molecule type" value="Genomic_DNA"/>
</dbReference>
<protein>
    <submittedName>
        <fullName evidence="1">DUF3105 domain-containing protein</fullName>
    </submittedName>
</protein>
<dbReference type="Pfam" id="PF11303">
    <property type="entry name" value="DUF3105"/>
    <property type="match status" value="1"/>
</dbReference>
<evidence type="ECO:0000313" key="1">
    <source>
        <dbReference type="EMBL" id="WCO67984.1"/>
    </source>
</evidence>